<keyword evidence="2" id="KW-1185">Reference proteome</keyword>
<dbReference type="Gene3D" id="3.80.10.10">
    <property type="entry name" value="Ribonuclease Inhibitor"/>
    <property type="match status" value="1"/>
</dbReference>
<dbReference type="OrthoDB" id="2432222at2759"/>
<gene>
    <name evidence="1" type="ORF">BCR41DRAFT_362938</name>
</gene>
<dbReference type="SUPFAM" id="SSF52047">
    <property type="entry name" value="RNI-like"/>
    <property type="match status" value="1"/>
</dbReference>
<dbReference type="InterPro" id="IPR032675">
    <property type="entry name" value="LRR_dom_sf"/>
</dbReference>
<accession>A0A1Y2G8T7</accession>
<evidence type="ECO:0000313" key="2">
    <source>
        <dbReference type="Proteomes" id="UP000193648"/>
    </source>
</evidence>
<dbReference type="GeneID" id="33567640"/>
<comment type="caution">
    <text evidence="1">The sequence shown here is derived from an EMBL/GenBank/DDBJ whole genome shotgun (WGS) entry which is preliminary data.</text>
</comment>
<dbReference type="EMBL" id="MCFF01000058">
    <property type="protein sequence ID" value="ORZ04321.1"/>
    <property type="molecule type" value="Genomic_DNA"/>
</dbReference>
<evidence type="ECO:0000313" key="1">
    <source>
        <dbReference type="EMBL" id="ORZ04321.1"/>
    </source>
</evidence>
<reference evidence="1 2" key="1">
    <citation type="submission" date="2016-07" db="EMBL/GenBank/DDBJ databases">
        <title>Pervasive Adenine N6-methylation of Active Genes in Fungi.</title>
        <authorList>
            <consortium name="DOE Joint Genome Institute"/>
            <person name="Mondo S.J."/>
            <person name="Dannebaum R.O."/>
            <person name="Kuo R.C."/>
            <person name="Labutti K."/>
            <person name="Haridas S."/>
            <person name="Kuo A."/>
            <person name="Salamov A."/>
            <person name="Ahrendt S.R."/>
            <person name="Lipzen A."/>
            <person name="Sullivan W."/>
            <person name="Andreopoulos W.B."/>
            <person name="Clum A."/>
            <person name="Lindquist E."/>
            <person name="Daum C."/>
            <person name="Ramamoorthy G.K."/>
            <person name="Gryganskyi A."/>
            <person name="Culley D."/>
            <person name="Magnuson J.K."/>
            <person name="James T.Y."/>
            <person name="O'Malley M.A."/>
            <person name="Stajich J.E."/>
            <person name="Spatafora J.W."/>
            <person name="Visel A."/>
            <person name="Grigoriev I.V."/>
        </authorList>
    </citation>
    <scope>NUCLEOTIDE SEQUENCE [LARGE SCALE GENOMIC DNA]</scope>
    <source>
        <strain evidence="1 2">NRRL 3116</strain>
    </source>
</reference>
<organism evidence="1 2">
    <name type="scientific">Lobosporangium transversale</name>
    <dbReference type="NCBI Taxonomy" id="64571"/>
    <lineage>
        <taxon>Eukaryota</taxon>
        <taxon>Fungi</taxon>
        <taxon>Fungi incertae sedis</taxon>
        <taxon>Mucoromycota</taxon>
        <taxon>Mortierellomycotina</taxon>
        <taxon>Mortierellomycetes</taxon>
        <taxon>Mortierellales</taxon>
        <taxon>Mortierellaceae</taxon>
        <taxon>Lobosporangium</taxon>
    </lineage>
</organism>
<protein>
    <recommendedName>
        <fullName evidence="3">F-box domain-containing protein</fullName>
    </recommendedName>
</protein>
<dbReference type="InParanoid" id="A0A1Y2G8T7"/>
<proteinExistence type="predicted"/>
<sequence length="567" mass="65667">MGIRGVFQFILKRSVPVAVPSQDEKISKMQSSTSQNVPDRNYTCSIISPHYSKLNPLDLPEIISCVGDFLDKSDIAKCLRISKSFHNALIESLWKRIHVRPHYRRPTEQALKKHGRYIEELVIEFKFPKGYMSLRGCSRLKHISVNLYPSRPVPNDLINLIRAHTVTKLSFNCQSLRETWRELLEFAHLEDLTICGTNISKDEIDLFFQVCKKIKYLNMREVFIFQLPSNFLNGTDELIFPNIITLHFVAVTIGISPPHSSPYCLGVLTRRCPGLRSLDIGTPYIKKEPPEFFRATFLHHSYTFTNLSSLRLDMKIDDEDMAALLRRMAGLRRLDIPDCEFGPFSLQELLAYEGESLDSGVLVRKRRDRRLCDTIEELLFKRQTERTDGIVQAILSNCPRLKSLWGPKITVTEIVNGAEWVSTDLVRLIIDLEADVDQETAEGMEKQRIVFRRLGKLTRLRELALAGRGSLIAIRTLDLRLRAGLDELVNLKWLYSVEFNYVGHRIQYEEATWIVNNWPRIRYLRYTLINEVYPANKLSTHQLAAELFNSHKISAQNNSDGWKYRYY</sequence>
<dbReference type="AlphaFoldDB" id="A0A1Y2G8T7"/>
<evidence type="ECO:0008006" key="3">
    <source>
        <dbReference type="Google" id="ProtNLM"/>
    </source>
</evidence>
<dbReference type="RefSeq" id="XP_021876479.1">
    <property type="nucleotide sequence ID" value="XM_022025797.1"/>
</dbReference>
<name>A0A1Y2G8T7_9FUNG</name>
<dbReference type="Proteomes" id="UP000193648">
    <property type="component" value="Unassembled WGS sequence"/>
</dbReference>